<name>A0A2X0RQE9_PAEPO</name>
<dbReference type="Proteomes" id="UP000254400">
    <property type="component" value="Unassembled WGS sequence"/>
</dbReference>
<gene>
    <name evidence="1" type="ORF">NCTC10343_04569</name>
</gene>
<organism evidence="1 2">
    <name type="scientific">Paenibacillus polymyxa</name>
    <name type="common">Bacillus polymyxa</name>
    <dbReference type="NCBI Taxonomy" id="1406"/>
    <lineage>
        <taxon>Bacteria</taxon>
        <taxon>Bacillati</taxon>
        <taxon>Bacillota</taxon>
        <taxon>Bacilli</taxon>
        <taxon>Bacillales</taxon>
        <taxon>Paenibacillaceae</taxon>
        <taxon>Paenibacillus</taxon>
    </lineage>
</organism>
<proteinExistence type="predicted"/>
<protein>
    <submittedName>
        <fullName evidence="1">Uncharacterized protein</fullName>
    </submittedName>
</protein>
<dbReference type="AlphaFoldDB" id="A0A2X0RQE9"/>
<sequence>MSIVAGLFVCAFVYVIRASLVHPGEEDWRSY</sequence>
<reference evidence="1 2" key="1">
    <citation type="submission" date="2018-06" db="EMBL/GenBank/DDBJ databases">
        <authorList>
            <consortium name="Pathogen Informatics"/>
            <person name="Doyle S."/>
        </authorList>
    </citation>
    <scope>NUCLEOTIDE SEQUENCE [LARGE SCALE GENOMIC DNA]</scope>
    <source>
        <strain evidence="1 2">NCTC10343</strain>
    </source>
</reference>
<evidence type="ECO:0000313" key="2">
    <source>
        <dbReference type="Proteomes" id="UP000254400"/>
    </source>
</evidence>
<accession>A0A2X0RQE9</accession>
<evidence type="ECO:0000313" key="1">
    <source>
        <dbReference type="EMBL" id="SUA71659.1"/>
    </source>
</evidence>
<dbReference type="EMBL" id="UGSC01000001">
    <property type="protein sequence ID" value="SUA71659.1"/>
    <property type="molecule type" value="Genomic_DNA"/>
</dbReference>